<comment type="caution">
    <text evidence="7">The sequence shown here is derived from an EMBL/GenBank/DDBJ whole genome shotgun (WGS) entry which is preliminary data.</text>
</comment>
<dbReference type="CDD" id="cd15904">
    <property type="entry name" value="TSPO_MBR"/>
    <property type="match status" value="1"/>
</dbReference>
<reference evidence="7 8" key="1">
    <citation type="submission" date="2014-08" db="EMBL/GenBank/DDBJ databases">
        <title>Whole genome shotgun sequence of Rhizobium rubi NBRC 13261.</title>
        <authorList>
            <person name="Katano-Makiyama Y."/>
            <person name="Hosoyama A."/>
            <person name="Hashimoto M."/>
            <person name="Hosoyama Y."/>
            <person name="Noguchi M."/>
            <person name="Tsuchikane K."/>
            <person name="Uohara A."/>
            <person name="Ohji S."/>
            <person name="Ichikawa N."/>
            <person name="Kimura A."/>
            <person name="Yamazoe A."/>
            <person name="Fujita N."/>
        </authorList>
    </citation>
    <scope>NUCLEOTIDE SEQUENCE [LARGE SCALE GENOMIC DNA]</scope>
    <source>
        <strain evidence="7 8">NBRC 13261</strain>
    </source>
</reference>
<comment type="similarity">
    <text evidence="2">Belongs to the TspO/BZRP family.</text>
</comment>
<keyword evidence="5 6" id="KW-0472">Membrane</keyword>
<evidence type="ECO:0000256" key="6">
    <source>
        <dbReference type="SAM" id="Phobius"/>
    </source>
</evidence>
<evidence type="ECO:0000313" key="8">
    <source>
        <dbReference type="Proteomes" id="UP000028701"/>
    </source>
</evidence>
<evidence type="ECO:0000256" key="3">
    <source>
        <dbReference type="ARBA" id="ARBA00022692"/>
    </source>
</evidence>
<evidence type="ECO:0000256" key="4">
    <source>
        <dbReference type="ARBA" id="ARBA00022989"/>
    </source>
</evidence>
<dbReference type="FunFam" id="1.20.1260.100:FF:000001">
    <property type="entry name" value="translocator protein 2"/>
    <property type="match status" value="1"/>
</dbReference>
<proteinExistence type="inferred from homology"/>
<keyword evidence="4 6" id="KW-1133">Transmembrane helix</keyword>
<keyword evidence="3 6" id="KW-0812">Transmembrane</keyword>
<evidence type="ECO:0000313" key="7">
    <source>
        <dbReference type="EMBL" id="GAK70421.1"/>
    </source>
</evidence>
<dbReference type="PIRSF" id="PIRSF005859">
    <property type="entry name" value="PBR"/>
    <property type="match status" value="1"/>
</dbReference>
<feature type="transmembrane region" description="Helical" evidence="6">
    <location>
        <begin position="9"/>
        <end position="28"/>
    </location>
</feature>
<dbReference type="Gene3D" id="1.20.1260.100">
    <property type="entry name" value="TspO/MBR protein"/>
    <property type="match status" value="1"/>
</dbReference>
<name>A0A081CUS5_9HYPH</name>
<evidence type="ECO:0000256" key="1">
    <source>
        <dbReference type="ARBA" id="ARBA00004141"/>
    </source>
</evidence>
<dbReference type="EMBL" id="BBJU01000012">
    <property type="protein sequence ID" value="GAK70421.1"/>
    <property type="molecule type" value="Genomic_DNA"/>
</dbReference>
<feature type="transmembrane region" description="Helical" evidence="6">
    <location>
        <begin position="134"/>
        <end position="154"/>
    </location>
</feature>
<dbReference type="Proteomes" id="UP000028701">
    <property type="component" value="Unassembled WGS sequence"/>
</dbReference>
<feature type="transmembrane region" description="Helical" evidence="6">
    <location>
        <begin position="103"/>
        <end position="122"/>
    </location>
</feature>
<evidence type="ECO:0000256" key="2">
    <source>
        <dbReference type="ARBA" id="ARBA00007524"/>
    </source>
</evidence>
<dbReference type="GO" id="GO:0033013">
    <property type="term" value="P:tetrapyrrole metabolic process"/>
    <property type="evidence" value="ECO:0007669"/>
    <property type="project" value="UniProtKB-ARBA"/>
</dbReference>
<feature type="transmembrane region" description="Helical" evidence="6">
    <location>
        <begin position="48"/>
        <end position="67"/>
    </location>
</feature>
<comment type="subcellular location">
    <subcellularLocation>
        <location evidence="1">Membrane</location>
        <topology evidence="1">Multi-pass membrane protein</topology>
    </subcellularLocation>
</comment>
<protein>
    <submittedName>
        <fullName evidence="7">TspO/MBR family protein</fullName>
    </submittedName>
</protein>
<accession>A0A081CUS5</accession>
<evidence type="ECO:0000256" key="5">
    <source>
        <dbReference type="ARBA" id="ARBA00023136"/>
    </source>
</evidence>
<dbReference type="eggNOG" id="COG3476">
    <property type="taxonomic scope" value="Bacteria"/>
</dbReference>
<organism evidence="7 8">
    <name type="scientific">Agrobacterium rubi TR3 = NBRC 13261</name>
    <dbReference type="NCBI Taxonomy" id="1368415"/>
    <lineage>
        <taxon>Bacteria</taxon>
        <taxon>Pseudomonadati</taxon>
        <taxon>Pseudomonadota</taxon>
        <taxon>Alphaproteobacteria</taxon>
        <taxon>Hyphomicrobiales</taxon>
        <taxon>Rhizobiaceae</taxon>
        <taxon>Rhizobium/Agrobacterium group</taxon>
        <taxon>Agrobacterium</taxon>
    </lineage>
</organism>
<dbReference type="GO" id="GO:0016020">
    <property type="term" value="C:membrane"/>
    <property type="evidence" value="ECO:0007669"/>
    <property type="project" value="UniProtKB-SubCell"/>
</dbReference>
<dbReference type="PANTHER" id="PTHR10057:SF0">
    <property type="entry name" value="TRANSLOCATOR PROTEIN"/>
    <property type="match status" value="1"/>
</dbReference>
<sequence length="155" mass="17702">MHFMPMKKALVYLIFVLAVVTIGALIGMNNVPGEWYQSLNKPFFNPPNWIFGPVWTALYIMIAIAGARTWLQSRMGGRMQLWGSQMLLNFMWSPIFFTMQSPIGALILIVPMLICVIAFIIMTSTRDRISMWLFVPYAVWVAFATLLNASIVYLN</sequence>
<dbReference type="Pfam" id="PF03073">
    <property type="entry name" value="TspO_MBR"/>
    <property type="match status" value="1"/>
</dbReference>
<gene>
    <name evidence="7" type="ORF">RRU01S_12_00040</name>
</gene>
<dbReference type="AlphaFoldDB" id="A0A081CUS5"/>
<dbReference type="InterPro" id="IPR004307">
    <property type="entry name" value="TspO_MBR"/>
</dbReference>
<dbReference type="InterPro" id="IPR038330">
    <property type="entry name" value="TspO/MBR-related_sf"/>
</dbReference>
<dbReference type="PANTHER" id="PTHR10057">
    <property type="entry name" value="PERIPHERAL-TYPE BENZODIAZEPINE RECEPTOR"/>
    <property type="match status" value="1"/>
</dbReference>